<dbReference type="Gene3D" id="2.30.31.20">
    <property type="entry name" value="Sporulation-specific cell division protein SsgB"/>
    <property type="match status" value="1"/>
</dbReference>
<evidence type="ECO:0000313" key="7">
    <source>
        <dbReference type="EMBL" id="QEV42739.1"/>
    </source>
</evidence>
<keyword evidence="5" id="KW-0717">Septation</keyword>
<evidence type="ECO:0000256" key="5">
    <source>
        <dbReference type="ARBA" id="ARBA00023210"/>
    </source>
</evidence>
<keyword evidence="6" id="KW-0131">Cell cycle</keyword>
<dbReference type="KEGG" id="snq:CP978_33095"/>
<proteinExistence type="inferred from homology"/>
<evidence type="ECO:0000256" key="1">
    <source>
        <dbReference type="ARBA" id="ARBA00004431"/>
    </source>
</evidence>
<dbReference type="GO" id="GO:0000917">
    <property type="term" value="P:division septum assembly"/>
    <property type="evidence" value="ECO:0007669"/>
    <property type="project" value="UniProtKB-KW"/>
</dbReference>
<dbReference type="GO" id="GO:0030428">
    <property type="term" value="C:cell septum"/>
    <property type="evidence" value="ECO:0007669"/>
    <property type="project" value="UniProtKB-SubCell"/>
</dbReference>
<accession>A0A5P2WHB6</accession>
<protein>
    <submittedName>
        <fullName evidence="7">SsgA family sporulation/cell division regulator</fullName>
    </submittedName>
</protein>
<dbReference type="GO" id="GO:0030435">
    <property type="term" value="P:sporulation resulting in formation of a cellular spore"/>
    <property type="evidence" value="ECO:0007669"/>
    <property type="project" value="UniProtKB-KW"/>
</dbReference>
<dbReference type="EMBL" id="CP023747">
    <property type="protein sequence ID" value="QEV42739.1"/>
    <property type="molecule type" value="Genomic_DNA"/>
</dbReference>
<gene>
    <name evidence="7" type="ORF">CP978_33095</name>
</gene>
<dbReference type="InterPro" id="IPR006776">
    <property type="entry name" value="SsgB"/>
</dbReference>
<evidence type="ECO:0000256" key="2">
    <source>
        <dbReference type="ARBA" id="ARBA00009323"/>
    </source>
</evidence>
<dbReference type="OrthoDB" id="3853096at2"/>
<dbReference type="AlphaFoldDB" id="A0A5P2WHB6"/>
<evidence type="ECO:0000256" key="6">
    <source>
        <dbReference type="ARBA" id="ARBA00023306"/>
    </source>
</evidence>
<keyword evidence="3 7" id="KW-0132">Cell division</keyword>
<evidence type="ECO:0000313" key="8">
    <source>
        <dbReference type="Proteomes" id="UP000325763"/>
    </source>
</evidence>
<dbReference type="RefSeq" id="WP_052454443.1">
    <property type="nucleotide sequence ID" value="NZ_CP009313.1"/>
</dbReference>
<dbReference type="Pfam" id="PF04686">
    <property type="entry name" value="SsgA"/>
    <property type="match status" value="1"/>
</dbReference>
<reference evidence="7 8" key="1">
    <citation type="submission" date="2017-09" db="EMBL/GenBank/DDBJ databases">
        <title>Streptomyces genome completion.</title>
        <authorList>
            <person name="Lee N."/>
            <person name="Cho B.-K."/>
        </authorList>
    </citation>
    <scope>NUCLEOTIDE SEQUENCE [LARGE SCALE GENOMIC DNA]</scope>
    <source>
        <strain evidence="7 8">ATCC 14899</strain>
    </source>
</reference>
<comment type="similarity">
    <text evidence="2">Belongs to the SsgA family.</text>
</comment>
<name>A0A5P2WHB6_9ACTN</name>
<evidence type="ECO:0000256" key="4">
    <source>
        <dbReference type="ARBA" id="ARBA00022969"/>
    </source>
</evidence>
<dbReference type="InterPro" id="IPR038658">
    <property type="entry name" value="SsgB_sf"/>
</dbReference>
<keyword evidence="4" id="KW-0749">Sporulation</keyword>
<comment type="subcellular location">
    <subcellularLocation>
        <location evidence="1">Cell septum</location>
    </subcellularLocation>
</comment>
<sequence>MKSCVDHMLDMELVSPLGVRVVVPTQLLYRTQDPLAVELLFHNSVHGLTPWIFARDLLTEGTRTPSGSGDVRIWPTGSRPTSLLHLLLSSPHGSAHLTAPLPAVERWLCRTYRLVPPGSESDALDLDTDLGRFLDGGR</sequence>
<evidence type="ECO:0000256" key="3">
    <source>
        <dbReference type="ARBA" id="ARBA00022618"/>
    </source>
</evidence>
<dbReference type="Proteomes" id="UP000325763">
    <property type="component" value="Chromosome"/>
</dbReference>
<organism evidence="7 8">
    <name type="scientific">Streptomyces nodosus</name>
    <dbReference type="NCBI Taxonomy" id="40318"/>
    <lineage>
        <taxon>Bacteria</taxon>
        <taxon>Bacillati</taxon>
        <taxon>Actinomycetota</taxon>
        <taxon>Actinomycetes</taxon>
        <taxon>Kitasatosporales</taxon>
        <taxon>Streptomycetaceae</taxon>
        <taxon>Streptomyces</taxon>
    </lineage>
</organism>